<feature type="transmembrane region" description="Helical" evidence="3">
    <location>
        <begin position="95"/>
        <end position="121"/>
    </location>
</feature>
<evidence type="ECO:0000256" key="2">
    <source>
        <dbReference type="SAM" id="MobiDB-lite"/>
    </source>
</evidence>
<dbReference type="AlphaFoldDB" id="A0A8D9BBV8"/>
<dbReference type="EMBL" id="HBUF01618043">
    <property type="protein sequence ID" value="CAG6780347.1"/>
    <property type="molecule type" value="Transcribed_RNA"/>
</dbReference>
<evidence type="ECO:0000256" key="1">
    <source>
        <dbReference type="SAM" id="Coils"/>
    </source>
</evidence>
<keyword evidence="1" id="KW-0175">Coiled coil</keyword>
<evidence type="ECO:0000313" key="4">
    <source>
        <dbReference type="EMBL" id="CAG6780347.1"/>
    </source>
</evidence>
<organism evidence="4">
    <name type="scientific">Cacopsylla melanoneura</name>
    <dbReference type="NCBI Taxonomy" id="428564"/>
    <lineage>
        <taxon>Eukaryota</taxon>
        <taxon>Metazoa</taxon>
        <taxon>Ecdysozoa</taxon>
        <taxon>Arthropoda</taxon>
        <taxon>Hexapoda</taxon>
        <taxon>Insecta</taxon>
        <taxon>Pterygota</taxon>
        <taxon>Neoptera</taxon>
        <taxon>Paraneoptera</taxon>
        <taxon>Hemiptera</taxon>
        <taxon>Sternorrhyncha</taxon>
        <taxon>Psylloidea</taxon>
        <taxon>Psyllidae</taxon>
        <taxon>Psyllinae</taxon>
        <taxon>Cacopsylla</taxon>
    </lineage>
</organism>
<keyword evidence="3" id="KW-0472">Membrane</keyword>
<proteinExistence type="predicted"/>
<protein>
    <submittedName>
        <fullName evidence="4">Uncharacterized protein</fullName>
    </submittedName>
</protein>
<feature type="compositionally biased region" description="Polar residues" evidence="2">
    <location>
        <begin position="1"/>
        <end position="17"/>
    </location>
</feature>
<keyword evidence="3" id="KW-1133">Transmembrane helix</keyword>
<reference evidence="4" key="1">
    <citation type="submission" date="2021-05" db="EMBL/GenBank/DDBJ databases">
        <authorList>
            <person name="Alioto T."/>
            <person name="Alioto T."/>
            <person name="Gomez Garrido J."/>
        </authorList>
    </citation>
    <scope>NUCLEOTIDE SEQUENCE</scope>
</reference>
<dbReference type="EMBL" id="HBUF01090169">
    <property type="protein sequence ID" value="CAG6635500.1"/>
    <property type="molecule type" value="Transcribed_RNA"/>
</dbReference>
<evidence type="ECO:0000256" key="3">
    <source>
        <dbReference type="SAM" id="Phobius"/>
    </source>
</evidence>
<feature type="coiled-coil region" evidence="1">
    <location>
        <begin position="60"/>
        <end position="87"/>
    </location>
</feature>
<feature type="region of interest" description="Disordered" evidence="2">
    <location>
        <begin position="1"/>
        <end position="24"/>
    </location>
</feature>
<accession>A0A8D9BBV8</accession>
<keyword evidence="3" id="KW-0812">Transmembrane</keyword>
<name>A0A8D9BBV8_9HEMI</name>
<sequence>MMVDGTNQLPKCSPHNTSNHEEPNIVLTIPNTRFSSNPEDNTLLRRRRSEIYRKKKLKCMELLREQLKRTLDKEDEFKENVQRFRDNSRPSLCRCLLPIFIFLLAVISSGLAFIFGFYMGLSYASIHTQCSSPLAMLYTPCNITVLNCSRLCVLLDP</sequence>